<gene>
    <name evidence="2" type="ORF">GALL_345530</name>
</gene>
<comment type="caution">
    <text evidence="2">The sequence shown here is derived from an EMBL/GenBank/DDBJ whole genome shotgun (WGS) entry which is preliminary data.</text>
</comment>
<feature type="compositionally biased region" description="Acidic residues" evidence="1">
    <location>
        <begin position="61"/>
        <end position="70"/>
    </location>
</feature>
<sequence length="268" mass="29867">MQCADPDGSEVEQADRQREHDHRDRIGSRGHHRREHERRHHCPAPPAGPGPRLHEAREVDRDQDDGQQEGEPERQDETHHEAEVGLRIDVVDGVLRRELGEQRHGVRQSPPREVGAHQEQGDGRGQEAHRIEPLLARQSWGDEGPELVQPPGAGQQDAEEERHLDLHVERRRDTGEVQRDLSVARGARLDQRFLQGGEHAIVEHPTDDPAHEQADHGKDQALAQLSQVCAQRHAAARGGAARTSGHRRSDLRAGAGRRQRIGIGGRGG</sequence>
<name>A0A1J5QJJ6_9ZZZZ</name>
<feature type="compositionally biased region" description="Basic and acidic residues" evidence="1">
    <location>
        <begin position="160"/>
        <end position="177"/>
    </location>
</feature>
<feature type="compositionally biased region" description="Basic and acidic residues" evidence="1">
    <location>
        <begin position="114"/>
        <end position="132"/>
    </location>
</feature>
<dbReference type="EMBL" id="MLJW01000684">
    <property type="protein sequence ID" value="OIQ83656.1"/>
    <property type="molecule type" value="Genomic_DNA"/>
</dbReference>
<feature type="region of interest" description="Disordered" evidence="1">
    <location>
        <begin position="1"/>
        <end position="177"/>
    </location>
</feature>
<feature type="compositionally biased region" description="Basic and acidic residues" evidence="1">
    <location>
        <begin position="13"/>
        <end position="27"/>
    </location>
</feature>
<feature type="compositionally biased region" description="Basic and acidic residues" evidence="1">
    <location>
        <begin position="200"/>
        <end position="219"/>
    </location>
</feature>
<protein>
    <submittedName>
        <fullName evidence="2">Uncharacterized protein</fullName>
    </submittedName>
</protein>
<feature type="compositionally biased region" description="Basic and acidic residues" evidence="1">
    <location>
        <begin position="71"/>
        <end position="104"/>
    </location>
</feature>
<feature type="compositionally biased region" description="Low complexity" evidence="1">
    <location>
        <begin position="232"/>
        <end position="243"/>
    </location>
</feature>
<feature type="compositionally biased region" description="Basic residues" evidence="1">
    <location>
        <begin position="28"/>
        <end position="42"/>
    </location>
</feature>
<dbReference type="AlphaFoldDB" id="A0A1J5QJJ6"/>
<evidence type="ECO:0000256" key="1">
    <source>
        <dbReference type="SAM" id="MobiDB-lite"/>
    </source>
</evidence>
<evidence type="ECO:0000313" key="2">
    <source>
        <dbReference type="EMBL" id="OIQ83656.1"/>
    </source>
</evidence>
<reference evidence="2" key="1">
    <citation type="submission" date="2016-10" db="EMBL/GenBank/DDBJ databases">
        <title>Sequence of Gallionella enrichment culture.</title>
        <authorList>
            <person name="Poehlein A."/>
            <person name="Muehling M."/>
            <person name="Daniel R."/>
        </authorList>
    </citation>
    <scope>NUCLEOTIDE SEQUENCE</scope>
</reference>
<accession>A0A1J5QJJ6</accession>
<feature type="region of interest" description="Disordered" evidence="1">
    <location>
        <begin position="196"/>
        <end position="268"/>
    </location>
</feature>
<proteinExistence type="predicted"/>
<organism evidence="2">
    <name type="scientific">mine drainage metagenome</name>
    <dbReference type="NCBI Taxonomy" id="410659"/>
    <lineage>
        <taxon>unclassified sequences</taxon>
        <taxon>metagenomes</taxon>
        <taxon>ecological metagenomes</taxon>
    </lineage>
</organism>